<dbReference type="InterPro" id="IPR014001">
    <property type="entry name" value="Helicase_ATP-bd"/>
</dbReference>
<dbReference type="EMBL" id="BMJQ01000010">
    <property type="protein sequence ID" value="GGF28943.1"/>
    <property type="molecule type" value="Genomic_DNA"/>
</dbReference>
<feature type="compositionally biased region" description="Low complexity" evidence="8">
    <location>
        <begin position="429"/>
        <end position="445"/>
    </location>
</feature>
<dbReference type="InterPro" id="IPR044742">
    <property type="entry name" value="DEAD/DEAH_RhlB"/>
</dbReference>
<evidence type="ECO:0000256" key="8">
    <source>
        <dbReference type="SAM" id="MobiDB-lite"/>
    </source>
</evidence>
<dbReference type="InterPro" id="IPR001650">
    <property type="entry name" value="Helicase_C-like"/>
</dbReference>
<feature type="domain" description="Helicase C-terminal" evidence="10">
    <location>
        <begin position="233"/>
        <end position="380"/>
    </location>
</feature>
<dbReference type="Gene3D" id="3.40.50.300">
    <property type="entry name" value="P-loop containing nucleotide triphosphate hydrolases"/>
    <property type="match status" value="2"/>
</dbReference>
<dbReference type="PANTHER" id="PTHR47959:SF17">
    <property type="entry name" value="ATP-DEPENDENT RNA HELICASE DEAD BOX FAMILY"/>
    <property type="match status" value="1"/>
</dbReference>
<organism evidence="12 13">
    <name type="scientific">Aliidongia dinghuensis</name>
    <dbReference type="NCBI Taxonomy" id="1867774"/>
    <lineage>
        <taxon>Bacteria</taxon>
        <taxon>Pseudomonadati</taxon>
        <taxon>Pseudomonadota</taxon>
        <taxon>Alphaproteobacteria</taxon>
        <taxon>Rhodospirillales</taxon>
        <taxon>Dongiaceae</taxon>
        <taxon>Aliidongia</taxon>
    </lineage>
</organism>
<keyword evidence="3 7" id="KW-0347">Helicase</keyword>
<feature type="short sequence motif" description="Q motif" evidence="6">
    <location>
        <begin position="1"/>
        <end position="29"/>
    </location>
</feature>
<dbReference type="CDD" id="cd18787">
    <property type="entry name" value="SF2_C_DEAD"/>
    <property type="match status" value="1"/>
</dbReference>
<feature type="compositionally biased region" description="Gly residues" evidence="8">
    <location>
        <begin position="399"/>
        <end position="428"/>
    </location>
</feature>
<dbReference type="Pfam" id="PF00271">
    <property type="entry name" value="Helicase_C"/>
    <property type="match status" value="1"/>
</dbReference>
<dbReference type="InterPro" id="IPR011545">
    <property type="entry name" value="DEAD/DEAH_box_helicase_dom"/>
</dbReference>
<keyword evidence="1 7" id="KW-0547">Nucleotide-binding</keyword>
<evidence type="ECO:0000256" key="4">
    <source>
        <dbReference type="ARBA" id="ARBA00022840"/>
    </source>
</evidence>
<dbReference type="PROSITE" id="PS51195">
    <property type="entry name" value="Q_MOTIF"/>
    <property type="match status" value="1"/>
</dbReference>
<reference evidence="12" key="2">
    <citation type="submission" date="2020-09" db="EMBL/GenBank/DDBJ databases">
        <authorList>
            <person name="Sun Q."/>
            <person name="Zhou Y."/>
        </authorList>
    </citation>
    <scope>NUCLEOTIDE SEQUENCE</scope>
    <source>
        <strain evidence="12">CGMCC 1.15725</strain>
    </source>
</reference>
<dbReference type="InterPro" id="IPR000629">
    <property type="entry name" value="RNA-helicase_DEAD-box_CS"/>
</dbReference>
<dbReference type="PANTHER" id="PTHR47959">
    <property type="entry name" value="ATP-DEPENDENT RNA HELICASE RHLE-RELATED"/>
    <property type="match status" value="1"/>
</dbReference>
<dbReference type="PROSITE" id="PS51192">
    <property type="entry name" value="HELICASE_ATP_BIND_1"/>
    <property type="match status" value="1"/>
</dbReference>
<dbReference type="AlphaFoldDB" id="A0A8J2YVT3"/>
<dbReference type="GO" id="GO:0016787">
    <property type="term" value="F:hydrolase activity"/>
    <property type="evidence" value="ECO:0007669"/>
    <property type="project" value="UniProtKB-KW"/>
</dbReference>
<evidence type="ECO:0000313" key="12">
    <source>
        <dbReference type="EMBL" id="GGF28943.1"/>
    </source>
</evidence>
<proteinExistence type="inferred from homology"/>
<evidence type="ECO:0000259" key="9">
    <source>
        <dbReference type="PROSITE" id="PS51192"/>
    </source>
</evidence>
<feature type="domain" description="Helicase ATP-binding" evidence="9">
    <location>
        <begin position="32"/>
        <end position="206"/>
    </location>
</feature>
<evidence type="ECO:0000256" key="6">
    <source>
        <dbReference type="PROSITE-ProRule" id="PRU00552"/>
    </source>
</evidence>
<evidence type="ECO:0000256" key="2">
    <source>
        <dbReference type="ARBA" id="ARBA00022801"/>
    </source>
</evidence>
<comment type="caution">
    <text evidence="12">The sequence shown here is derived from an EMBL/GenBank/DDBJ whole genome shotgun (WGS) entry which is preliminary data.</text>
</comment>
<reference evidence="12" key="1">
    <citation type="journal article" date="2014" name="Int. J. Syst. Evol. Microbiol.">
        <title>Complete genome sequence of Corynebacterium casei LMG S-19264T (=DSM 44701T), isolated from a smear-ripened cheese.</title>
        <authorList>
            <consortium name="US DOE Joint Genome Institute (JGI-PGF)"/>
            <person name="Walter F."/>
            <person name="Albersmeier A."/>
            <person name="Kalinowski J."/>
            <person name="Ruckert C."/>
        </authorList>
    </citation>
    <scope>NUCLEOTIDE SEQUENCE</scope>
    <source>
        <strain evidence="12">CGMCC 1.15725</strain>
    </source>
</reference>
<dbReference type="RefSeq" id="WP_229743825.1">
    <property type="nucleotide sequence ID" value="NZ_BMJQ01000010.1"/>
</dbReference>
<accession>A0A8J2YVT3</accession>
<feature type="region of interest" description="Disordered" evidence="8">
    <location>
        <begin position="376"/>
        <end position="462"/>
    </location>
</feature>
<gene>
    <name evidence="12" type="primary">rhlE-1</name>
    <name evidence="12" type="ORF">GCM10011611_38780</name>
</gene>
<dbReference type="InterPro" id="IPR027417">
    <property type="entry name" value="P-loop_NTPase"/>
</dbReference>
<dbReference type="CDD" id="cd00268">
    <property type="entry name" value="DEADc"/>
    <property type="match status" value="1"/>
</dbReference>
<dbReference type="SUPFAM" id="SSF52540">
    <property type="entry name" value="P-loop containing nucleoside triphosphate hydrolases"/>
    <property type="match status" value="1"/>
</dbReference>
<keyword evidence="13" id="KW-1185">Reference proteome</keyword>
<dbReference type="GO" id="GO:0005524">
    <property type="term" value="F:ATP binding"/>
    <property type="evidence" value="ECO:0007669"/>
    <property type="project" value="UniProtKB-KW"/>
</dbReference>
<feature type="domain" description="DEAD-box RNA helicase Q" evidence="11">
    <location>
        <begin position="1"/>
        <end position="29"/>
    </location>
</feature>
<dbReference type="SMART" id="SM00490">
    <property type="entry name" value="HELICc"/>
    <property type="match status" value="1"/>
</dbReference>
<evidence type="ECO:0000259" key="11">
    <source>
        <dbReference type="PROSITE" id="PS51195"/>
    </source>
</evidence>
<dbReference type="Proteomes" id="UP000646365">
    <property type="component" value="Unassembled WGS sequence"/>
</dbReference>
<sequence length="462" mass="50057">MLFSDFALPPQVLKALEQEGYNEPTPIQAQALPIVLEGRDLIGSAQTGTGKTAAFVLPALARLAEFKQPRPRGPRVLVLAPTRELATQILDATRKLGKFMRLNTVSILGGMPYRLQLQLLSRPVDLMVATPGRLIDHLERGRVSLADLEMLVLDEADRMLDMGFVDAVETIVAASPATRQTLLFTATFDKRMVQLTQKMLKDPARVAIEAETLTVDRIEQRLHVADDLGHKRRLLAHLAASPEVEKAIIFAATKRDADALAEELNAQGHQASALHGDMTQSARNYTVQKLKQGRIRLLVATDVAARGIDVKDLTHVINFDLPRQAEDYVHRIGRTGRAGASGIAISFASPADRQLVDRIERYTGAALAPHVIPGLEPTVSFSKRSGPRKQGSYQNGPRRFGGPGGSHAGRNEGSGGYRGRSGGQGHYQGHGQRSHGQGNHQGQGHAPAANQPGGDRPLKRAS</sequence>
<keyword evidence="2 7" id="KW-0378">Hydrolase</keyword>
<protein>
    <submittedName>
        <fullName evidence="12">ATP-dependent RNA helicase RhlE</fullName>
    </submittedName>
</protein>
<dbReference type="PROSITE" id="PS51194">
    <property type="entry name" value="HELICASE_CTER"/>
    <property type="match status" value="1"/>
</dbReference>
<comment type="similarity">
    <text evidence="5 7">Belongs to the DEAD box helicase family.</text>
</comment>
<dbReference type="GO" id="GO:0003724">
    <property type="term" value="F:RNA helicase activity"/>
    <property type="evidence" value="ECO:0007669"/>
    <property type="project" value="InterPro"/>
</dbReference>
<dbReference type="Pfam" id="PF00270">
    <property type="entry name" value="DEAD"/>
    <property type="match status" value="1"/>
</dbReference>
<dbReference type="InterPro" id="IPR014014">
    <property type="entry name" value="RNA_helicase_DEAD_Q_motif"/>
</dbReference>
<evidence type="ECO:0000256" key="1">
    <source>
        <dbReference type="ARBA" id="ARBA00022741"/>
    </source>
</evidence>
<keyword evidence="4 7" id="KW-0067">ATP-binding</keyword>
<evidence type="ECO:0000313" key="13">
    <source>
        <dbReference type="Proteomes" id="UP000646365"/>
    </source>
</evidence>
<dbReference type="SMART" id="SM00487">
    <property type="entry name" value="DEXDc"/>
    <property type="match status" value="1"/>
</dbReference>
<dbReference type="InterPro" id="IPR050079">
    <property type="entry name" value="DEAD_box_RNA_helicase"/>
</dbReference>
<evidence type="ECO:0000259" key="10">
    <source>
        <dbReference type="PROSITE" id="PS51194"/>
    </source>
</evidence>
<evidence type="ECO:0000256" key="3">
    <source>
        <dbReference type="ARBA" id="ARBA00022806"/>
    </source>
</evidence>
<evidence type="ECO:0000256" key="5">
    <source>
        <dbReference type="ARBA" id="ARBA00038437"/>
    </source>
</evidence>
<dbReference type="GO" id="GO:0005829">
    <property type="term" value="C:cytosol"/>
    <property type="evidence" value="ECO:0007669"/>
    <property type="project" value="TreeGrafter"/>
</dbReference>
<evidence type="ECO:0000256" key="7">
    <source>
        <dbReference type="RuleBase" id="RU000492"/>
    </source>
</evidence>
<name>A0A8J2YVT3_9PROT</name>
<dbReference type="PROSITE" id="PS00039">
    <property type="entry name" value="DEAD_ATP_HELICASE"/>
    <property type="match status" value="1"/>
</dbReference>
<dbReference type="GO" id="GO:0003676">
    <property type="term" value="F:nucleic acid binding"/>
    <property type="evidence" value="ECO:0007669"/>
    <property type="project" value="InterPro"/>
</dbReference>